<proteinExistence type="predicted"/>
<dbReference type="EMBL" id="CAEY01000812">
    <property type="status" value="NOT_ANNOTATED_CDS"/>
    <property type="molecule type" value="Genomic_DNA"/>
</dbReference>
<reference evidence="1" key="2">
    <citation type="submission" date="2015-06" db="UniProtKB">
        <authorList>
            <consortium name="EnsemblMetazoa"/>
        </authorList>
    </citation>
    <scope>IDENTIFICATION</scope>
</reference>
<dbReference type="AlphaFoldDB" id="T1JWG0"/>
<name>T1JWG0_TETUR</name>
<dbReference type="SUPFAM" id="SSF46966">
    <property type="entry name" value="Spectrin repeat"/>
    <property type="match status" value="1"/>
</dbReference>
<reference evidence="2" key="1">
    <citation type="submission" date="2011-08" db="EMBL/GenBank/DDBJ databases">
        <authorList>
            <person name="Rombauts S."/>
        </authorList>
    </citation>
    <scope>NUCLEOTIDE SEQUENCE</scope>
    <source>
        <strain evidence="2">London</strain>
    </source>
</reference>
<dbReference type="eggNOG" id="KOG0040">
    <property type="taxonomic scope" value="Eukaryota"/>
</dbReference>
<accession>T1JWG0</accession>
<protein>
    <submittedName>
        <fullName evidence="1">Uncharacterized protein</fullName>
    </submittedName>
</protein>
<keyword evidence="2" id="KW-1185">Reference proteome</keyword>
<dbReference type="InterPro" id="IPR002017">
    <property type="entry name" value="Spectrin_repeat"/>
</dbReference>
<dbReference type="Proteomes" id="UP000015104">
    <property type="component" value="Unassembled WGS sequence"/>
</dbReference>
<evidence type="ECO:0000313" key="1">
    <source>
        <dbReference type="EnsemblMetazoa" id="tetur02g08150.1"/>
    </source>
</evidence>
<dbReference type="Pfam" id="PF00435">
    <property type="entry name" value="Spectrin"/>
    <property type="match status" value="1"/>
</dbReference>
<evidence type="ECO:0000313" key="2">
    <source>
        <dbReference type="Proteomes" id="UP000015104"/>
    </source>
</evidence>
<dbReference type="STRING" id="32264.T1JWG0"/>
<dbReference type="HOGENOM" id="CLU_2416126_0_0_1"/>
<dbReference type="Gene3D" id="1.20.58.60">
    <property type="match status" value="1"/>
</dbReference>
<organism evidence="1 2">
    <name type="scientific">Tetranychus urticae</name>
    <name type="common">Two-spotted spider mite</name>
    <dbReference type="NCBI Taxonomy" id="32264"/>
    <lineage>
        <taxon>Eukaryota</taxon>
        <taxon>Metazoa</taxon>
        <taxon>Ecdysozoa</taxon>
        <taxon>Arthropoda</taxon>
        <taxon>Chelicerata</taxon>
        <taxon>Arachnida</taxon>
        <taxon>Acari</taxon>
        <taxon>Acariformes</taxon>
        <taxon>Trombidiformes</taxon>
        <taxon>Prostigmata</taxon>
        <taxon>Eleutherengona</taxon>
        <taxon>Raphignathae</taxon>
        <taxon>Tetranychoidea</taxon>
        <taxon>Tetranychidae</taxon>
        <taxon>Tetranychus</taxon>
    </lineage>
</organism>
<sequence>MAIRKLKVRKSLETFEILEVSPAALGDKIRSLDEIVQRLVKTHSETAEQTYQKQFEINQEWDQLIAKATARNLTIPMNFNDSWLTILTSCHG</sequence>
<dbReference type="EnsemblMetazoa" id="tetur02g08150.1">
    <property type="protein sequence ID" value="tetur02g08150.1"/>
    <property type="gene ID" value="tetur02g08150"/>
</dbReference>